<evidence type="ECO:0000259" key="5">
    <source>
        <dbReference type="Pfam" id="PF00501"/>
    </source>
</evidence>
<dbReference type="PANTHER" id="PTHR43605:SF10">
    <property type="entry name" value="ACYL-COA SYNTHETASE MEDIUM CHAIN FAMILY MEMBER 3"/>
    <property type="match status" value="1"/>
</dbReference>
<comment type="caution">
    <text evidence="7">The sequence shown here is derived from an EMBL/GenBank/DDBJ whole genome shotgun (WGS) entry which is preliminary data.</text>
</comment>
<feature type="domain" description="AMP-dependent synthetase/ligase" evidence="5">
    <location>
        <begin position="45"/>
        <end position="378"/>
    </location>
</feature>
<dbReference type="Pfam" id="PF00501">
    <property type="entry name" value="AMP-binding"/>
    <property type="match status" value="1"/>
</dbReference>
<dbReference type="RefSeq" id="WP_252439092.1">
    <property type="nucleotide sequence ID" value="NZ_JAGSOV010000034.1"/>
</dbReference>
<dbReference type="Gene3D" id="3.40.50.12780">
    <property type="entry name" value="N-terminal domain of ligase-like"/>
    <property type="match status" value="1"/>
</dbReference>
<reference evidence="7" key="1">
    <citation type="submission" date="2021-04" db="EMBL/GenBank/DDBJ databases">
        <title>Pseudonocardia sp. nov., isolated from sandy soil of mangrove forest.</title>
        <authorList>
            <person name="Zan Z."/>
            <person name="Huang R."/>
            <person name="Liu W."/>
        </authorList>
    </citation>
    <scope>NUCLEOTIDE SEQUENCE</scope>
    <source>
        <strain evidence="7">S2-4</strain>
    </source>
</reference>
<evidence type="ECO:0000256" key="3">
    <source>
        <dbReference type="ARBA" id="ARBA00022741"/>
    </source>
</evidence>
<dbReference type="PANTHER" id="PTHR43605">
    <property type="entry name" value="ACYL-COENZYME A SYNTHETASE"/>
    <property type="match status" value="1"/>
</dbReference>
<protein>
    <submittedName>
        <fullName evidence="7">AMP-binding protein</fullName>
    </submittedName>
</protein>
<keyword evidence="8" id="KW-1185">Reference proteome</keyword>
<name>A0ABT1A083_9PSEU</name>
<accession>A0ABT1A083</accession>
<evidence type="ECO:0000313" key="8">
    <source>
        <dbReference type="Proteomes" id="UP001165283"/>
    </source>
</evidence>
<feature type="domain" description="AMP-binding enzyme C-terminal" evidence="6">
    <location>
        <begin position="443"/>
        <end position="520"/>
    </location>
</feature>
<dbReference type="Gene3D" id="3.30.300.30">
    <property type="match status" value="1"/>
</dbReference>
<dbReference type="InterPro" id="IPR042099">
    <property type="entry name" value="ANL_N_sf"/>
</dbReference>
<dbReference type="EMBL" id="JAGSOV010000034">
    <property type="protein sequence ID" value="MCO1656409.1"/>
    <property type="molecule type" value="Genomic_DNA"/>
</dbReference>
<dbReference type="SUPFAM" id="SSF56801">
    <property type="entry name" value="Acetyl-CoA synthetase-like"/>
    <property type="match status" value="1"/>
</dbReference>
<dbReference type="InterPro" id="IPR051087">
    <property type="entry name" value="Mitochondrial_ACSM"/>
</dbReference>
<keyword evidence="4" id="KW-0067">ATP-binding</keyword>
<dbReference type="InterPro" id="IPR025110">
    <property type="entry name" value="AMP-bd_C"/>
</dbReference>
<comment type="similarity">
    <text evidence="1">Belongs to the ATP-dependent AMP-binding enzyme family.</text>
</comment>
<sequence length="531" mass="56232">MTDATARAVELREHYGRPDLGLAAELCDRHPAGDVAATLVAGDLSAVELTYGELRERSERLAAGLAGLGVGPGSRVATLLPKTADLLVTVLAVLRLGAVYVPLFTAFAPQAIALRLTASGTTVVITDGTQRPKLDPGEDIPADAPWTVVAVGSDEWARLAGSSPTGAPAAVGGPDAPMVQLYTSGTTGKPKGVIVPAKALASMVAYQELALDVTADDVLWNAADPGWAYGLYYALLAPLASGRRTLLLDAGFSARSMWDVLDRFGVTAFAAAPTVYRGLRASGIAPPRTLRLRTCSSAGEPLNPDLVTWGREVLGVEVRDHYGQTELGMVAANAWHPDLRTAVRPGSMGRALPGFRVAVLADDADEEVGPDTPGRVALDVPASPLLWFEGYAGGVRGDRFSADGRWYLTGDAGRADADGYLYFSARDDDVIIMAGYRIGPFDIESVLSTHPAVAEVAVVGMPDELRGEVVEAFVVLREGAEAGPDLPDELAQLVRTRYAAHAYPRRVHLVDALPKTPSGKVQRFLLRQRER</sequence>
<evidence type="ECO:0000256" key="1">
    <source>
        <dbReference type="ARBA" id="ARBA00006432"/>
    </source>
</evidence>
<dbReference type="InterPro" id="IPR045851">
    <property type="entry name" value="AMP-bd_C_sf"/>
</dbReference>
<evidence type="ECO:0000256" key="2">
    <source>
        <dbReference type="ARBA" id="ARBA00022598"/>
    </source>
</evidence>
<keyword evidence="3" id="KW-0547">Nucleotide-binding</keyword>
<organism evidence="7 8">
    <name type="scientific">Pseudonocardia humida</name>
    <dbReference type="NCBI Taxonomy" id="2800819"/>
    <lineage>
        <taxon>Bacteria</taxon>
        <taxon>Bacillati</taxon>
        <taxon>Actinomycetota</taxon>
        <taxon>Actinomycetes</taxon>
        <taxon>Pseudonocardiales</taxon>
        <taxon>Pseudonocardiaceae</taxon>
        <taxon>Pseudonocardia</taxon>
    </lineage>
</organism>
<evidence type="ECO:0000256" key="4">
    <source>
        <dbReference type="ARBA" id="ARBA00022840"/>
    </source>
</evidence>
<evidence type="ECO:0000313" key="7">
    <source>
        <dbReference type="EMBL" id="MCO1656409.1"/>
    </source>
</evidence>
<dbReference type="Pfam" id="PF13193">
    <property type="entry name" value="AMP-binding_C"/>
    <property type="match status" value="1"/>
</dbReference>
<evidence type="ECO:0000259" key="6">
    <source>
        <dbReference type="Pfam" id="PF13193"/>
    </source>
</evidence>
<dbReference type="InterPro" id="IPR000873">
    <property type="entry name" value="AMP-dep_synth/lig_dom"/>
</dbReference>
<gene>
    <name evidence="7" type="ORF">KDL28_15210</name>
</gene>
<keyword evidence="2" id="KW-0436">Ligase</keyword>
<proteinExistence type="inferred from homology"/>
<dbReference type="Proteomes" id="UP001165283">
    <property type="component" value="Unassembled WGS sequence"/>
</dbReference>